<dbReference type="HOGENOM" id="CLU_996898_0_0_10"/>
<proteinExistence type="predicted"/>
<dbReference type="InterPro" id="IPR001258">
    <property type="entry name" value="NHL_repeat"/>
</dbReference>
<dbReference type="Pfam" id="PF01436">
    <property type="entry name" value="NHL"/>
    <property type="match status" value="1"/>
</dbReference>
<keyword evidence="1" id="KW-0677">Repeat</keyword>
<organism evidence="3 4">
    <name type="scientific">Galbibacter orientalis DSM 19592</name>
    <dbReference type="NCBI Taxonomy" id="926559"/>
    <lineage>
        <taxon>Bacteria</taxon>
        <taxon>Pseudomonadati</taxon>
        <taxon>Bacteroidota</taxon>
        <taxon>Flavobacteriia</taxon>
        <taxon>Flavobacteriales</taxon>
        <taxon>Flavobacteriaceae</taxon>
        <taxon>Galbibacter</taxon>
    </lineage>
</organism>
<name>I3C6Z1_9FLAO</name>
<dbReference type="InterPro" id="IPR050952">
    <property type="entry name" value="TRIM-NHL_E3_ligases"/>
</dbReference>
<protein>
    <submittedName>
        <fullName evidence="3">NHL repeat protein</fullName>
    </submittedName>
</protein>
<evidence type="ECO:0000256" key="1">
    <source>
        <dbReference type="ARBA" id="ARBA00022737"/>
    </source>
</evidence>
<dbReference type="PANTHER" id="PTHR24104">
    <property type="entry name" value="E3 UBIQUITIN-PROTEIN LIGASE NHLRC1-RELATED"/>
    <property type="match status" value="1"/>
</dbReference>
<dbReference type="GO" id="GO:0000209">
    <property type="term" value="P:protein polyubiquitination"/>
    <property type="evidence" value="ECO:0007669"/>
    <property type="project" value="TreeGrafter"/>
</dbReference>
<dbReference type="PANTHER" id="PTHR24104:SF25">
    <property type="entry name" value="PROTEIN LIN-41"/>
    <property type="match status" value="1"/>
</dbReference>
<dbReference type="GO" id="GO:0008270">
    <property type="term" value="F:zinc ion binding"/>
    <property type="evidence" value="ECO:0007669"/>
    <property type="project" value="UniProtKB-KW"/>
</dbReference>
<feature type="repeat" description="NHL" evidence="2">
    <location>
        <begin position="145"/>
        <end position="187"/>
    </location>
</feature>
<dbReference type="GO" id="GO:0061630">
    <property type="term" value="F:ubiquitin protein ligase activity"/>
    <property type="evidence" value="ECO:0007669"/>
    <property type="project" value="TreeGrafter"/>
</dbReference>
<gene>
    <name evidence="3" type="ORF">JoomaDRAFT_2402</name>
</gene>
<reference evidence="3 4" key="1">
    <citation type="submission" date="2012-02" db="EMBL/GenBank/DDBJ databases">
        <title>Improved High-Quality Draft genome of Joostella marina DSM 19592.</title>
        <authorList>
            <consortium name="US DOE Joint Genome Institute (JGI-PGF)"/>
            <person name="Lucas S."/>
            <person name="Copeland A."/>
            <person name="Lapidus A."/>
            <person name="Bruce D."/>
            <person name="Goodwin L."/>
            <person name="Pitluck S."/>
            <person name="Peters L."/>
            <person name="Chertkov O."/>
            <person name="Ovchinnikova G."/>
            <person name="Kyrpides N."/>
            <person name="Mavromatis K."/>
            <person name="Detter J.C."/>
            <person name="Han C."/>
            <person name="Land M."/>
            <person name="Hauser L."/>
            <person name="Markowitz V."/>
            <person name="Cheng J.-F."/>
            <person name="Hugenholtz P."/>
            <person name="Woyke T."/>
            <person name="Wu D."/>
            <person name="Tindall B."/>
            <person name="Brambilla E."/>
            <person name="Klenk H.-P."/>
            <person name="Eisen J.A."/>
        </authorList>
    </citation>
    <scope>NUCLEOTIDE SEQUENCE [LARGE SCALE GENOMIC DNA]</scope>
    <source>
        <strain evidence="3 4">DSM 19592</strain>
    </source>
</reference>
<dbReference type="Proteomes" id="UP000004690">
    <property type="component" value="Unassembled WGS sequence"/>
</dbReference>
<evidence type="ECO:0000313" key="3">
    <source>
        <dbReference type="EMBL" id="EIJ39384.1"/>
    </source>
</evidence>
<dbReference type="Gene3D" id="2.120.10.30">
    <property type="entry name" value="TolB, C-terminal domain"/>
    <property type="match status" value="1"/>
</dbReference>
<dbReference type="SUPFAM" id="SSF75011">
    <property type="entry name" value="3-carboxy-cis,cis-mucoante lactonizing enzyme"/>
    <property type="match status" value="1"/>
</dbReference>
<evidence type="ECO:0000256" key="2">
    <source>
        <dbReference type="PROSITE-ProRule" id="PRU00504"/>
    </source>
</evidence>
<dbReference type="PROSITE" id="PS51257">
    <property type="entry name" value="PROKAR_LIPOPROTEIN"/>
    <property type="match status" value="1"/>
</dbReference>
<dbReference type="eggNOG" id="COG3391">
    <property type="taxonomic scope" value="Bacteria"/>
</dbReference>
<dbReference type="GO" id="GO:0043161">
    <property type="term" value="P:proteasome-mediated ubiquitin-dependent protein catabolic process"/>
    <property type="evidence" value="ECO:0007669"/>
    <property type="project" value="TreeGrafter"/>
</dbReference>
<dbReference type="OrthoDB" id="9782304at2"/>
<dbReference type="PROSITE" id="PS51125">
    <property type="entry name" value="NHL"/>
    <property type="match status" value="1"/>
</dbReference>
<accession>I3C6Z1</accession>
<dbReference type="AlphaFoldDB" id="I3C6Z1"/>
<dbReference type="STRING" id="926559.JoomaDRAFT_2402"/>
<dbReference type="EMBL" id="JH651379">
    <property type="protein sequence ID" value="EIJ39384.1"/>
    <property type="molecule type" value="Genomic_DNA"/>
</dbReference>
<dbReference type="CDD" id="cd05819">
    <property type="entry name" value="NHL"/>
    <property type="match status" value="1"/>
</dbReference>
<dbReference type="InterPro" id="IPR011042">
    <property type="entry name" value="6-blade_b-propeller_TolB-like"/>
</dbReference>
<keyword evidence="4" id="KW-1185">Reference proteome</keyword>
<evidence type="ECO:0000313" key="4">
    <source>
        <dbReference type="Proteomes" id="UP000004690"/>
    </source>
</evidence>
<sequence length="270" mass="30801">MNRFLIILFFSLMLFSCREEGRKWTFVKKIELPQKARPLAMAKTGADLWFSDPDRFRLLKIDLNGKVLDSIVGIQRPMNIDFNKGKLYVPEFLTDTIWIFENGKKYSLSLNAKPQAPAGLNVKGDTIAIADFYNHRIILQINGKVSFIGKEGHDKGELYYPIDVKVQDDKIYVADAYNNRVQVFDLRGKILNVIGEQDGLNVASAIAFNKNGFAVTDQENSRVLIYDLNGTLQQILTTNINYPTDVMFDGNMLYITNFKENSIVEYSMQS</sequence>